<gene>
    <name evidence="2" type="ORF">SAMN05421875_11643</name>
</gene>
<dbReference type="SUPFAM" id="SSF50939">
    <property type="entry name" value="Sialidases"/>
    <property type="match status" value="1"/>
</dbReference>
<dbReference type="GeneID" id="34232169"/>
<dbReference type="InterPro" id="IPR036278">
    <property type="entry name" value="Sialidase_sf"/>
</dbReference>
<feature type="domain" description="Sialidase" evidence="1">
    <location>
        <begin position="38"/>
        <end position="365"/>
    </location>
</feature>
<dbReference type="PANTHER" id="PTHR43752">
    <property type="entry name" value="BNR/ASP-BOX REPEAT FAMILY PROTEIN"/>
    <property type="match status" value="1"/>
</dbReference>
<evidence type="ECO:0000313" key="3">
    <source>
        <dbReference type="Proteomes" id="UP000199002"/>
    </source>
</evidence>
<evidence type="ECO:0000259" key="1">
    <source>
        <dbReference type="Pfam" id="PF13088"/>
    </source>
</evidence>
<dbReference type="Pfam" id="PF13088">
    <property type="entry name" value="BNR_2"/>
    <property type="match status" value="1"/>
</dbReference>
<protein>
    <submittedName>
        <fullName evidence="2">Predicted neuraminidase (Sialidase)</fullName>
    </submittedName>
</protein>
<dbReference type="PANTHER" id="PTHR43752:SF2">
    <property type="entry name" value="BNR_ASP-BOX REPEAT FAMILY PROTEIN"/>
    <property type="match status" value="1"/>
</dbReference>
<dbReference type="STRING" id="592050.SAMN05421875_11643"/>
<dbReference type="Proteomes" id="UP000199002">
    <property type="component" value="Unassembled WGS sequence"/>
</dbReference>
<dbReference type="RefSeq" id="WP_092698790.1">
    <property type="nucleotide sequence ID" value="NZ_CAXIQL010000092.1"/>
</dbReference>
<keyword evidence="3" id="KW-1185">Reference proteome</keyword>
<dbReference type="EMBL" id="FNQJ01000016">
    <property type="protein sequence ID" value="SEA52939.1"/>
    <property type="molecule type" value="Genomic_DNA"/>
</dbReference>
<dbReference type="AlphaFoldDB" id="A0A1H4BXX5"/>
<accession>A0A1H4BXX5</accession>
<dbReference type="InterPro" id="IPR011040">
    <property type="entry name" value="Sialidase"/>
</dbReference>
<organism evidence="2 3">
    <name type="scientific">Acidovorax soli</name>
    <dbReference type="NCBI Taxonomy" id="592050"/>
    <lineage>
        <taxon>Bacteria</taxon>
        <taxon>Pseudomonadati</taxon>
        <taxon>Pseudomonadota</taxon>
        <taxon>Betaproteobacteria</taxon>
        <taxon>Burkholderiales</taxon>
        <taxon>Comamonadaceae</taxon>
        <taxon>Acidovorax</taxon>
    </lineage>
</organism>
<dbReference type="Gene3D" id="2.120.10.10">
    <property type="match status" value="1"/>
</dbReference>
<evidence type="ECO:0000313" key="2">
    <source>
        <dbReference type="EMBL" id="SEA52939.1"/>
    </source>
</evidence>
<reference evidence="3" key="1">
    <citation type="submission" date="2016-10" db="EMBL/GenBank/DDBJ databases">
        <authorList>
            <person name="Varghese N."/>
            <person name="Submissions S."/>
        </authorList>
    </citation>
    <scope>NUCLEOTIDE SEQUENCE [LARGE SCALE GENOMIC DNA]</scope>
    <source>
        <strain evidence="3">DSM 25157</strain>
    </source>
</reference>
<sequence length="388" mass="42868">MPDGLLQQHPDDATRQVADLPSPRVQAHAANLMVLGDGALACVWFGGSMEGRSDISVFMSRLAPGTRQWSEPVQLSHDAERSEQNPVLFPAPDGTLWLLHTAQQSGHQNTAVVRVRRSTDHGQTWSPTETLADAPAGTFVRQPIHVHHDGSWLLPVFYCRAEAGQPWDGSHDDSGVLRSTDQGRTWQRISLPGSLGCVHMNIVPAANGQSLLAFFRSRWADHIYRTQSDDGGLTWQTPQPTQLPNNNSSVQALRLADGRLAMIFNASSAANATERRESLYDELEDTGEGAQGATVAAPPARKAFWGAPRAPMTLALSADDGLTWPWQRHLEVGDGWCMSNDSERGRNREYSYPSLRQDADGTLHLAYTVFRQHIRHVRLQPDWATQQP</sequence>
<proteinExistence type="predicted"/>
<dbReference type="CDD" id="cd15482">
    <property type="entry name" value="Sialidase_non-viral"/>
    <property type="match status" value="1"/>
</dbReference>
<name>A0A1H4BXX5_9BURK</name>